<dbReference type="OrthoDB" id="7429110at2759"/>
<evidence type="ECO:0000313" key="2">
    <source>
        <dbReference type="RefSeq" id="XP_026730882.1"/>
    </source>
</evidence>
<dbReference type="GeneID" id="113496027"/>
<dbReference type="AlphaFoldDB" id="A0A7E5VRH7"/>
<gene>
    <name evidence="2" type="primary">LOC113496027</name>
</gene>
<organism evidence="1 2">
    <name type="scientific">Trichoplusia ni</name>
    <name type="common">Cabbage looper</name>
    <dbReference type="NCBI Taxonomy" id="7111"/>
    <lineage>
        <taxon>Eukaryota</taxon>
        <taxon>Metazoa</taxon>
        <taxon>Ecdysozoa</taxon>
        <taxon>Arthropoda</taxon>
        <taxon>Hexapoda</taxon>
        <taxon>Insecta</taxon>
        <taxon>Pterygota</taxon>
        <taxon>Neoptera</taxon>
        <taxon>Endopterygota</taxon>
        <taxon>Lepidoptera</taxon>
        <taxon>Glossata</taxon>
        <taxon>Ditrysia</taxon>
        <taxon>Noctuoidea</taxon>
        <taxon>Noctuidae</taxon>
        <taxon>Plusiinae</taxon>
        <taxon>Trichoplusia</taxon>
    </lineage>
</organism>
<proteinExistence type="predicted"/>
<dbReference type="RefSeq" id="XP_026730882.1">
    <property type="nucleotide sequence ID" value="XM_026875081.1"/>
</dbReference>
<dbReference type="KEGG" id="tnl:113496027"/>
<protein>
    <submittedName>
        <fullName evidence="2">Uncharacterized protein LOC113496027</fullName>
    </submittedName>
</protein>
<name>A0A7E5VRH7_TRINI</name>
<evidence type="ECO:0000313" key="1">
    <source>
        <dbReference type="Proteomes" id="UP000322000"/>
    </source>
</evidence>
<dbReference type="InParanoid" id="A0A7E5VRH7"/>
<keyword evidence="1" id="KW-1185">Reference proteome</keyword>
<reference evidence="2" key="1">
    <citation type="submission" date="2025-08" db="UniProtKB">
        <authorList>
            <consortium name="RefSeq"/>
        </authorList>
    </citation>
    <scope>IDENTIFICATION</scope>
</reference>
<dbReference type="Proteomes" id="UP000322000">
    <property type="component" value="Chromosome 7"/>
</dbReference>
<sequence length="239" mass="27481">MWGCCDAAVQRCQIAKTMACVSRERRAPVPLTVTMAAKLVVLVCLLSALAPAQAAVPGTFFWKPRVGLELAVPTHFPRSVDKPTWENINAGFVVLIEGYQAGLTVAALAGMLDVLESFPHLNPGSAYYYTNTYRWMLRYLSLLPDWLGGKSGNYVETHKVWRKRFLYMDRFVPQWLRTILFFVKPEEWKKEELEWKRFAKYAEPSFGKYYKYPSKVFNNFNSMRIKETVENLDITNGSI</sequence>
<accession>A0A7E5VRH7</accession>